<dbReference type="RefSeq" id="WP_266339060.1">
    <property type="nucleotide sequence ID" value="NZ_JAPKNK010000004.1"/>
</dbReference>
<evidence type="ECO:0000259" key="3">
    <source>
        <dbReference type="Pfam" id="PF11329"/>
    </source>
</evidence>
<dbReference type="InterPro" id="IPR019282">
    <property type="entry name" value="Glycoamylase-like_cons_dom"/>
</dbReference>
<feature type="compositionally biased region" description="Low complexity" evidence="1">
    <location>
        <begin position="1"/>
        <end position="14"/>
    </location>
</feature>
<dbReference type="PIRSF" id="PIRSF028431">
    <property type="entry name" value="UCP028431"/>
    <property type="match status" value="1"/>
</dbReference>
<dbReference type="InterPro" id="IPR016883">
    <property type="entry name" value="UCP028431"/>
</dbReference>
<feature type="region of interest" description="Disordered" evidence="1">
    <location>
        <begin position="1"/>
        <end position="25"/>
    </location>
</feature>
<gene>
    <name evidence="4" type="ORF">OSH07_12925</name>
</gene>
<dbReference type="Pfam" id="PF10091">
    <property type="entry name" value="Glycoamylase"/>
    <property type="match status" value="1"/>
</dbReference>
<protein>
    <submittedName>
        <fullName evidence="4">DUF3131 domain-containing protein</fullName>
    </submittedName>
</protein>
<dbReference type="Gene3D" id="1.50.10.140">
    <property type="match status" value="1"/>
</dbReference>
<dbReference type="AlphaFoldDB" id="A0A9X3EC18"/>
<keyword evidence="5" id="KW-1185">Reference proteome</keyword>
<organism evidence="4 5">
    <name type="scientific">Kaistia nematophila</name>
    <dbReference type="NCBI Taxonomy" id="2994654"/>
    <lineage>
        <taxon>Bacteria</taxon>
        <taxon>Pseudomonadati</taxon>
        <taxon>Pseudomonadota</taxon>
        <taxon>Alphaproteobacteria</taxon>
        <taxon>Hyphomicrobiales</taxon>
        <taxon>Kaistiaceae</taxon>
        <taxon>Kaistia</taxon>
    </lineage>
</organism>
<feature type="domain" description="Glycoamylase-like" evidence="2">
    <location>
        <begin position="202"/>
        <end position="415"/>
    </location>
</feature>
<name>A0A9X3EC18_9HYPH</name>
<sequence>MNKPSKPSRRAPAPSTRPPEEAAATTARLDDDALLERVQRQSFRYFWDFAHPVSGLARDRTHGNDEVITLGGSGFGVMAIVVAVERGWISRGEAVDRLHRMIGFLEQAESFHGAYPHFMNGTTGKVVRYARKDDGADLVETAFWIQGLVAAQVYFDRDDGKEPWLRARIGDMRRAVEWSWFTRDGRDGLYWHWSPNHGWAMNHEILGWNECLILFVLAAGAEQYSIPPLAYHNGFAQSRTFINRRPQYGVELPLGPDGGGPLFFAHYSFLGLDPRGLSDRYADYWAQNIAHTRLNQAYCVANPGGFKGYGPDCWGLTACDNPTGYSAHSPDNDRGVIAPTAAISSLPYAPELVLPALRHFHDDMGDRLWGEYGFFDAFSESAGWVAKTHLAIDQGPQIIMIENYRTGLIWNLFMRDAEVRRGLQRLDFQSPHFSGTPVG</sequence>
<reference evidence="4" key="1">
    <citation type="submission" date="2022-11" db="EMBL/GenBank/DDBJ databases">
        <title>Biodiversity and phylogenetic relationships of bacteria.</title>
        <authorList>
            <person name="Machado R.A.R."/>
            <person name="Bhat A."/>
            <person name="Loulou A."/>
            <person name="Kallel S."/>
        </authorList>
    </citation>
    <scope>NUCLEOTIDE SEQUENCE</scope>
    <source>
        <strain evidence="4">K-TC2</strain>
    </source>
</reference>
<evidence type="ECO:0000256" key="1">
    <source>
        <dbReference type="SAM" id="MobiDB-lite"/>
    </source>
</evidence>
<evidence type="ECO:0000313" key="4">
    <source>
        <dbReference type="EMBL" id="MCX5570100.1"/>
    </source>
</evidence>
<evidence type="ECO:0000259" key="2">
    <source>
        <dbReference type="Pfam" id="PF10091"/>
    </source>
</evidence>
<dbReference type="Proteomes" id="UP001144805">
    <property type="component" value="Unassembled WGS sequence"/>
</dbReference>
<dbReference type="EMBL" id="JAPKNK010000004">
    <property type="protein sequence ID" value="MCX5570100.1"/>
    <property type="molecule type" value="Genomic_DNA"/>
</dbReference>
<dbReference type="Pfam" id="PF11329">
    <property type="entry name" value="DUF3131"/>
    <property type="match status" value="1"/>
</dbReference>
<evidence type="ECO:0000313" key="5">
    <source>
        <dbReference type="Proteomes" id="UP001144805"/>
    </source>
</evidence>
<proteinExistence type="predicted"/>
<accession>A0A9X3EC18</accession>
<dbReference type="InterPro" id="IPR021478">
    <property type="entry name" value="DUF3131"/>
</dbReference>
<feature type="domain" description="DUF3131" evidence="3">
    <location>
        <begin position="40"/>
        <end position="134"/>
    </location>
</feature>
<comment type="caution">
    <text evidence="4">The sequence shown here is derived from an EMBL/GenBank/DDBJ whole genome shotgun (WGS) entry which is preliminary data.</text>
</comment>